<gene>
    <name evidence="1" type="ORF">AXF12_10360</name>
    <name evidence="2" type="ORF">SAMEA44541418_02084</name>
</gene>
<evidence type="ECO:0000313" key="4">
    <source>
        <dbReference type="Proteomes" id="UP000215539"/>
    </source>
</evidence>
<proteinExistence type="predicted"/>
<name>A0AAX2H315_9FLAO</name>
<reference evidence="2 4" key="2">
    <citation type="submission" date="2017-06" db="EMBL/GenBank/DDBJ databases">
        <authorList>
            <consortium name="Pathogen Informatics"/>
        </authorList>
    </citation>
    <scope>NUCLEOTIDE SEQUENCE [LARGE SCALE GENOMIC DNA]</scope>
    <source>
        <strain evidence="2 4">NCTC12947</strain>
    </source>
</reference>
<evidence type="ECO:0000313" key="3">
    <source>
        <dbReference type="Proteomes" id="UP000065822"/>
    </source>
</evidence>
<dbReference type="PROSITE" id="PS51257">
    <property type="entry name" value="PROKAR_LIPOPROTEIN"/>
    <property type="match status" value="1"/>
</dbReference>
<keyword evidence="3" id="KW-1185">Reference proteome</keyword>
<dbReference type="Proteomes" id="UP000215539">
    <property type="component" value="Chromosome 1"/>
</dbReference>
<organism evidence="2 4">
    <name type="scientific">Capnocytophaga haemolytica</name>
    <dbReference type="NCBI Taxonomy" id="45243"/>
    <lineage>
        <taxon>Bacteria</taxon>
        <taxon>Pseudomonadati</taxon>
        <taxon>Bacteroidota</taxon>
        <taxon>Flavobacteriia</taxon>
        <taxon>Flavobacteriales</taxon>
        <taxon>Flavobacteriaceae</taxon>
        <taxon>Capnocytophaga</taxon>
    </lineage>
</organism>
<reference evidence="1 3" key="1">
    <citation type="submission" date="2016-02" db="EMBL/GenBank/DDBJ databases">
        <authorList>
            <person name="Holder M.E."/>
            <person name="Ajami N.J."/>
            <person name="Petrosino J.F."/>
        </authorList>
    </citation>
    <scope>NUCLEOTIDE SEQUENCE [LARGE SCALE GENOMIC DNA]</scope>
    <source>
        <strain evidence="1 3">CCUG 32990</strain>
    </source>
</reference>
<dbReference type="AlphaFoldDB" id="A0AAX2H315"/>
<evidence type="ECO:0000313" key="2">
    <source>
        <dbReference type="EMBL" id="SNV15463.1"/>
    </source>
</evidence>
<protein>
    <submittedName>
        <fullName evidence="2">Uncharacterized protein</fullName>
    </submittedName>
</protein>
<accession>A0AAX2H315</accession>
<dbReference type="Proteomes" id="UP000065822">
    <property type="component" value="Chromosome"/>
</dbReference>
<dbReference type="RefSeq" id="WP_066430886.1">
    <property type="nucleotide sequence ID" value="NZ_CP014227.1"/>
</dbReference>
<dbReference type="KEGG" id="chg:AXF12_10360"/>
<evidence type="ECO:0000313" key="1">
    <source>
        <dbReference type="EMBL" id="AMD85878.1"/>
    </source>
</evidence>
<sequence length="186" mass="21456">MRYVYFFIALAFIACNTPKQEPPKVDDRVMIFNVWSDRRVPSHSITVDFANRSVLVHNTTSTLRFDLIESLEAGAPKGWESPRKIFPLGYIEDVRLSHDTDFLFHTLDSIWADGKDFDCGSLPPTCGHIGFDFTLLKNGQCLSRCGQFSNKVLELAYPISIYLEKHDTVNASRWELLWDHKLHNQY</sequence>
<dbReference type="EMBL" id="CP014227">
    <property type="protein sequence ID" value="AMD85878.1"/>
    <property type="molecule type" value="Genomic_DNA"/>
</dbReference>
<dbReference type="EMBL" id="LT906449">
    <property type="protein sequence ID" value="SNV15463.1"/>
    <property type="molecule type" value="Genomic_DNA"/>
</dbReference>